<dbReference type="InterPro" id="IPR036390">
    <property type="entry name" value="WH_DNA-bd_sf"/>
</dbReference>
<dbReference type="PROSITE" id="PS50995">
    <property type="entry name" value="HTH_MARR_2"/>
    <property type="match status" value="1"/>
</dbReference>
<proteinExistence type="predicted"/>
<dbReference type="PANTHER" id="PTHR33164:SF43">
    <property type="entry name" value="HTH-TYPE TRANSCRIPTIONAL REPRESSOR YETL"/>
    <property type="match status" value="1"/>
</dbReference>
<dbReference type="SMART" id="SM00347">
    <property type="entry name" value="HTH_MARR"/>
    <property type="match status" value="1"/>
</dbReference>
<dbReference type="Pfam" id="PF12802">
    <property type="entry name" value="MarR_2"/>
    <property type="match status" value="1"/>
</dbReference>
<feature type="domain" description="HTH marR-type" evidence="1">
    <location>
        <begin position="47"/>
        <end position="180"/>
    </location>
</feature>
<dbReference type="InterPro" id="IPR036388">
    <property type="entry name" value="WH-like_DNA-bd_sf"/>
</dbReference>
<dbReference type="EMBL" id="WBVM01000001">
    <property type="protein sequence ID" value="KAB2811635.1"/>
    <property type="molecule type" value="Genomic_DNA"/>
</dbReference>
<dbReference type="SUPFAM" id="SSF46785">
    <property type="entry name" value="Winged helix' DNA-binding domain"/>
    <property type="match status" value="1"/>
</dbReference>
<accession>A0A7J5E024</accession>
<dbReference type="Gene3D" id="1.10.10.10">
    <property type="entry name" value="Winged helix-like DNA-binding domain superfamily/Winged helix DNA-binding domain"/>
    <property type="match status" value="1"/>
</dbReference>
<evidence type="ECO:0000313" key="2">
    <source>
        <dbReference type="EMBL" id="KAB2811635.1"/>
    </source>
</evidence>
<dbReference type="AlphaFoldDB" id="A0A7J5E024"/>
<dbReference type="PRINTS" id="PR00598">
    <property type="entry name" value="HTHMARR"/>
</dbReference>
<reference evidence="2 3" key="1">
    <citation type="submission" date="2019-09" db="EMBL/GenBank/DDBJ databases">
        <title>Pimelobacter sp. isolated from Paulinella.</title>
        <authorList>
            <person name="Jeong S.E."/>
        </authorList>
    </citation>
    <scope>NUCLEOTIDE SEQUENCE [LARGE SCALE GENOMIC DNA]</scope>
    <source>
        <strain evidence="2 3">Pch-N</strain>
    </source>
</reference>
<name>A0A7J5E024_NOCSI</name>
<dbReference type="PANTHER" id="PTHR33164">
    <property type="entry name" value="TRANSCRIPTIONAL REGULATOR, MARR FAMILY"/>
    <property type="match status" value="1"/>
</dbReference>
<dbReference type="GO" id="GO:0003700">
    <property type="term" value="F:DNA-binding transcription factor activity"/>
    <property type="evidence" value="ECO:0007669"/>
    <property type="project" value="InterPro"/>
</dbReference>
<dbReference type="InterPro" id="IPR000835">
    <property type="entry name" value="HTH_MarR-typ"/>
</dbReference>
<sequence>MVGARAPSTPRAKLDGDVARRRLRLASLAMGMPRAERRPTMTAEARFTSPGYLLAHIGRMAHRRIADSLEPLDLQPREAAVLLVLRDHDGELSQQRLGQVLDMDPNYLVKALARLEDAGLVARRPDPDDRRRQVVTLSAAGRRRRAAADESVTRAESEILAGLSAEDAARLRELLLVLDRNSGSAAHD</sequence>
<dbReference type="InterPro" id="IPR039422">
    <property type="entry name" value="MarR/SlyA-like"/>
</dbReference>
<gene>
    <name evidence="2" type="ORF">F9L07_07160</name>
</gene>
<evidence type="ECO:0000313" key="3">
    <source>
        <dbReference type="Proteomes" id="UP000449906"/>
    </source>
</evidence>
<dbReference type="GO" id="GO:0006950">
    <property type="term" value="P:response to stress"/>
    <property type="evidence" value="ECO:0007669"/>
    <property type="project" value="TreeGrafter"/>
</dbReference>
<organism evidence="2 3">
    <name type="scientific">Nocardioides simplex</name>
    <name type="common">Arthrobacter simplex</name>
    <dbReference type="NCBI Taxonomy" id="2045"/>
    <lineage>
        <taxon>Bacteria</taxon>
        <taxon>Bacillati</taxon>
        <taxon>Actinomycetota</taxon>
        <taxon>Actinomycetes</taxon>
        <taxon>Propionibacteriales</taxon>
        <taxon>Nocardioidaceae</taxon>
        <taxon>Pimelobacter</taxon>
    </lineage>
</organism>
<protein>
    <submittedName>
        <fullName evidence="2">MarR family transcriptional regulator</fullName>
    </submittedName>
</protein>
<comment type="caution">
    <text evidence="2">The sequence shown here is derived from an EMBL/GenBank/DDBJ whole genome shotgun (WGS) entry which is preliminary data.</text>
</comment>
<dbReference type="Proteomes" id="UP000449906">
    <property type="component" value="Unassembled WGS sequence"/>
</dbReference>
<evidence type="ECO:0000259" key="1">
    <source>
        <dbReference type="PROSITE" id="PS50995"/>
    </source>
</evidence>